<dbReference type="Proteomes" id="UP001469553">
    <property type="component" value="Unassembled WGS sequence"/>
</dbReference>
<feature type="non-terminal residue" evidence="1">
    <location>
        <position position="110"/>
    </location>
</feature>
<name>A0ABV0XEF8_9TELE</name>
<evidence type="ECO:0000313" key="1">
    <source>
        <dbReference type="EMBL" id="MEQ2279839.1"/>
    </source>
</evidence>
<gene>
    <name evidence="1" type="ORF">AMECASPLE_013350</name>
</gene>
<sequence>MSDNAPLAPFPSRRHVIGRPGFYGIESRWFIYGKLNNAAGFDVSGFIRFSRDRTSLESTTIYSRSYVWMMDAFSSTSVYPGPSFRTSCPMLGTNQPPGHQLQVLYPRCRT</sequence>
<evidence type="ECO:0008006" key="3">
    <source>
        <dbReference type="Google" id="ProtNLM"/>
    </source>
</evidence>
<organism evidence="1 2">
    <name type="scientific">Ameca splendens</name>
    <dbReference type="NCBI Taxonomy" id="208324"/>
    <lineage>
        <taxon>Eukaryota</taxon>
        <taxon>Metazoa</taxon>
        <taxon>Chordata</taxon>
        <taxon>Craniata</taxon>
        <taxon>Vertebrata</taxon>
        <taxon>Euteleostomi</taxon>
        <taxon>Actinopterygii</taxon>
        <taxon>Neopterygii</taxon>
        <taxon>Teleostei</taxon>
        <taxon>Neoteleostei</taxon>
        <taxon>Acanthomorphata</taxon>
        <taxon>Ovalentaria</taxon>
        <taxon>Atherinomorphae</taxon>
        <taxon>Cyprinodontiformes</taxon>
        <taxon>Goodeidae</taxon>
        <taxon>Ameca</taxon>
    </lineage>
</organism>
<protein>
    <recommendedName>
        <fullName evidence="3">Dirigent protein</fullName>
    </recommendedName>
</protein>
<reference evidence="1 2" key="1">
    <citation type="submission" date="2021-06" db="EMBL/GenBank/DDBJ databases">
        <authorList>
            <person name="Palmer J.M."/>
        </authorList>
    </citation>
    <scope>NUCLEOTIDE SEQUENCE [LARGE SCALE GENOMIC DNA]</scope>
    <source>
        <strain evidence="1 2">AS_MEX2019</strain>
        <tissue evidence="1">Muscle</tissue>
    </source>
</reference>
<accession>A0ABV0XEF8</accession>
<evidence type="ECO:0000313" key="2">
    <source>
        <dbReference type="Proteomes" id="UP001469553"/>
    </source>
</evidence>
<comment type="caution">
    <text evidence="1">The sequence shown here is derived from an EMBL/GenBank/DDBJ whole genome shotgun (WGS) entry which is preliminary data.</text>
</comment>
<proteinExistence type="predicted"/>
<dbReference type="EMBL" id="JAHRIP010000870">
    <property type="protein sequence ID" value="MEQ2279839.1"/>
    <property type="molecule type" value="Genomic_DNA"/>
</dbReference>
<keyword evidence="2" id="KW-1185">Reference proteome</keyword>